<feature type="transmembrane region" description="Helical" evidence="15">
    <location>
        <begin position="178"/>
        <end position="206"/>
    </location>
</feature>
<organism evidence="17 19">
    <name type="scientific">Acutalibacter muris</name>
    <dbReference type="NCBI Taxonomy" id="1796620"/>
    <lineage>
        <taxon>Bacteria</taxon>
        <taxon>Bacillati</taxon>
        <taxon>Bacillota</taxon>
        <taxon>Clostridia</taxon>
        <taxon>Eubacteriales</taxon>
        <taxon>Acutalibacteraceae</taxon>
        <taxon>Acutalibacter</taxon>
    </lineage>
</organism>
<evidence type="ECO:0000256" key="5">
    <source>
        <dbReference type="ARBA" id="ARBA00022679"/>
    </source>
</evidence>
<dbReference type="InterPro" id="IPR043130">
    <property type="entry name" value="CDP-OH_PTrfase_TM_dom"/>
</dbReference>
<evidence type="ECO:0000256" key="1">
    <source>
        <dbReference type="ARBA" id="ARBA00003973"/>
    </source>
</evidence>
<dbReference type="Pfam" id="PF01066">
    <property type="entry name" value="CDP-OH_P_transf"/>
    <property type="match status" value="1"/>
</dbReference>
<dbReference type="InterPro" id="IPR004570">
    <property type="entry name" value="Phosphatidylglycerol_P_synth"/>
</dbReference>
<accession>A0A1Z2XV34</accession>
<evidence type="ECO:0000256" key="14">
    <source>
        <dbReference type="SAM" id="MobiDB-lite"/>
    </source>
</evidence>
<dbReference type="AlphaFoldDB" id="A0A1Z2XV34"/>
<keyword evidence="5 13" id="KW-0808">Transferase</keyword>
<dbReference type="EMBL" id="CP021422">
    <property type="protein sequence ID" value="ASB42305.1"/>
    <property type="molecule type" value="Genomic_DNA"/>
</dbReference>
<dbReference type="InterPro" id="IPR048254">
    <property type="entry name" value="CDP_ALCOHOL_P_TRANSF_CS"/>
</dbReference>
<evidence type="ECO:0000313" key="17">
    <source>
        <dbReference type="EMBL" id="QQR31585.1"/>
    </source>
</evidence>
<evidence type="ECO:0000256" key="6">
    <source>
        <dbReference type="ARBA" id="ARBA00022692"/>
    </source>
</evidence>
<feature type="region of interest" description="Disordered" evidence="14">
    <location>
        <begin position="1"/>
        <end position="23"/>
    </location>
</feature>
<dbReference type="PANTHER" id="PTHR14269:SF11">
    <property type="entry name" value="CDP-DIACYLGLYCEROL--GLYCEROL-3-PHOSPHATE 3-PHOSPHATIDYLTRANSFERASE"/>
    <property type="match status" value="1"/>
</dbReference>
<comment type="function">
    <text evidence="1">This protein catalyzes the committed step to the synthesis of the acidic phospholipids.</text>
</comment>
<dbReference type="InterPro" id="IPR050324">
    <property type="entry name" value="CDP-alcohol_PTase-I"/>
</dbReference>
<comment type="similarity">
    <text evidence="3 13">Belongs to the CDP-alcohol phosphatidyltransferase class-I family.</text>
</comment>
<evidence type="ECO:0000256" key="9">
    <source>
        <dbReference type="ARBA" id="ARBA00023136"/>
    </source>
</evidence>
<dbReference type="KEGG" id="amur:ADH66_17580"/>
<evidence type="ECO:0000256" key="4">
    <source>
        <dbReference type="ARBA" id="ARBA00022516"/>
    </source>
</evidence>
<reference evidence="16" key="1">
    <citation type="journal article" date="2017" name="Genome Announc.">
        <title>High-Quality Whole-Genome Sequences of the Oligo-Mouse-Microbiota Bacterial Community.</title>
        <authorList>
            <person name="Garzetti D."/>
            <person name="Brugiroux S."/>
            <person name="Bunk B."/>
            <person name="Pukall R."/>
            <person name="McCoy K.D."/>
            <person name="Macpherson A.J."/>
            <person name="Stecher B."/>
        </authorList>
    </citation>
    <scope>NUCLEOTIDE SEQUENCE</scope>
    <source>
        <strain evidence="16">KB18</strain>
    </source>
</reference>
<feature type="transmembrane region" description="Helical" evidence="15">
    <location>
        <begin position="116"/>
        <end position="135"/>
    </location>
</feature>
<keyword evidence="8" id="KW-0443">Lipid metabolism</keyword>
<dbReference type="RefSeq" id="WP_084384379.1">
    <property type="nucleotide sequence ID" value="NZ_CAJTCQ010000001.1"/>
</dbReference>
<evidence type="ECO:0000256" key="7">
    <source>
        <dbReference type="ARBA" id="ARBA00022989"/>
    </source>
</evidence>
<name>A0A1Z2XV34_9FIRM</name>
<keyword evidence="10" id="KW-0594">Phospholipid biosynthesis</keyword>
<dbReference type="Gene3D" id="1.20.120.1760">
    <property type="match status" value="1"/>
</dbReference>
<keyword evidence="11" id="KW-1208">Phospholipid metabolism</keyword>
<evidence type="ECO:0000256" key="8">
    <source>
        <dbReference type="ARBA" id="ARBA00023098"/>
    </source>
</evidence>
<keyword evidence="6 15" id="KW-0812">Transmembrane</keyword>
<dbReference type="GO" id="GO:0006655">
    <property type="term" value="P:phosphatidylglycerol biosynthetic process"/>
    <property type="evidence" value="ECO:0007669"/>
    <property type="project" value="UniProtKB-UniPathway"/>
</dbReference>
<evidence type="ECO:0000256" key="12">
    <source>
        <dbReference type="ARBA" id="ARBA00033018"/>
    </source>
</evidence>
<evidence type="ECO:0000256" key="3">
    <source>
        <dbReference type="ARBA" id="ARBA00010441"/>
    </source>
</evidence>
<gene>
    <name evidence="16" type="ORF">ADH66_17580</name>
    <name evidence="17" type="ORF">I5Q82_07985</name>
</gene>
<evidence type="ECO:0000256" key="11">
    <source>
        <dbReference type="ARBA" id="ARBA00023264"/>
    </source>
</evidence>
<keyword evidence="9 15" id="KW-0472">Membrane</keyword>
<sequence length="215" mass="23791">MDKTEMMSRNLGKERERSMPQEKKAASRILTVPNAMSALRILIVPVFAALYLRGHVAAAVVALVFSGLTDMLDGLIARRFNQITDLGKMLDPFADKLTQGVVALCIAIRFPSIRPLLLLFMLKELLMLSCALVLLKKHKRPCAAKWYGKVATVMFYVSVSAIVLLDGLGIMGPDKQNIAAFVMLGLTGIMMAYAAVKYFQIFLAILREPGEKEKK</sequence>
<dbReference type="InterPro" id="IPR000462">
    <property type="entry name" value="CDP-OH_P_trans"/>
</dbReference>
<dbReference type="EMBL" id="CP065321">
    <property type="protein sequence ID" value="QQR31585.1"/>
    <property type="molecule type" value="Genomic_DNA"/>
</dbReference>
<evidence type="ECO:0000256" key="15">
    <source>
        <dbReference type="SAM" id="Phobius"/>
    </source>
</evidence>
<dbReference type="PANTHER" id="PTHR14269">
    <property type="entry name" value="CDP-DIACYLGLYCEROL--GLYCEROL-3-PHOSPHATE 3-PHOSPHATIDYLTRANSFERASE-RELATED"/>
    <property type="match status" value="1"/>
</dbReference>
<evidence type="ECO:0000313" key="19">
    <source>
        <dbReference type="Proteomes" id="UP000596035"/>
    </source>
</evidence>
<dbReference type="GO" id="GO:0008444">
    <property type="term" value="F:CDP-diacylglycerol-glycerol-3-phosphate 3-phosphatidyltransferase activity"/>
    <property type="evidence" value="ECO:0007669"/>
    <property type="project" value="InterPro"/>
</dbReference>
<dbReference type="PIRSF" id="PIRSF000847">
    <property type="entry name" value="Phos_ph_gly_syn"/>
    <property type="match status" value="1"/>
</dbReference>
<dbReference type="Proteomes" id="UP000196710">
    <property type="component" value="Chromosome"/>
</dbReference>
<reference evidence="17 19" key="3">
    <citation type="submission" date="2020-11" db="EMBL/GenBank/DDBJ databases">
        <title>Closed and high quality bacterial genomes of the OMM12 community.</title>
        <authorList>
            <person name="Marbouty M."/>
            <person name="Lamy-Besnier Q."/>
            <person name="Debarbieux L."/>
            <person name="Koszul R."/>
        </authorList>
    </citation>
    <scope>NUCLEOTIDE SEQUENCE [LARGE SCALE GENOMIC DNA]</scope>
    <source>
        <strain evidence="17 19">KB18</strain>
    </source>
</reference>
<dbReference type="GO" id="GO:0016020">
    <property type="term" value="C:membrane"/>
    <property type="evidence" value="ECO:0007669"/>
    <property type="project" value="UniProtKB-SubCell"/>
</dbReference>
<proteinExistence type="inferred from homology"/>
<reference evidence="18" key="2">
    <citation type="submission" date="2017-05" db="EMBL/GenBank/DDBJ databases">
        <title>Improved OligoMM genomes.</title>
        <authorList>
            <person name="Garzetti D."/>
        </authorList>
    </citation>
    <scope>NUCLEOTIDE SEQUENCE [LARGE SCALE GENOMIC DNA]</scope>
    <source>
        <strain evidence="18">KB18</strain>
    </source>
</reference>
<keyword evidence="7 15" id="KW-1133">Transmembrane helix</keyword>
<feature type="transmembrane region" description="Helical" evidence="15">
    <location>
        <begin position="147"/>
        <end position="172"/>
    </location>
</feature>
<evidence type="ECO:0000313" key="18">
    <source>
        <dbReference type="Proteomes" id="UP000196710"/>
    </source>
</evidence>
<keyword evidence="4" id="KW-0444">Lipid biosynthesis</keyword>
<evidence type="ECO:0000256" key="13">
    <source>
        <dbReference type="RuleBase" id="RU003750"/>
    </source>
</evidence>
<dbReference type="PROSITE" id="PS00379">
    <property type="entry name" value="CDP_ALCOHOL_P_TRANSF"/>
    <property type="match status" value="1"/>
</dbReference>
<evidence type="ECO:0000256" key="2">
    <source>
        <dbReference type="ARBA" id="ARBA00004141"/>
    </source>
</evidence>
<protein>
    <recommendedName>
        <fullName evidence="12">Phosphatidylglycerophosphate synthase</fullName>
    </recommendedName>
</protein>
<dbReference type="Proteomes" id="UP000596035">
    <property type="component" value="Chromosome"/>
</dbReference>
<evidence type="ECO:0000256" key="10">
    <source>
        <dbReference type="ARBA" id="ARBA00023209"/>
    </source>
</evidence>
<comment type="subcellular location">
    <subcellularLocation>
        <location evidence="2">Membrane</location>
        <topology evidence="2">Multi-pass membrane protein</topology>
    </subcellularLocation>
</comment>
<evidence type="ECO:0000313" key="16">
    <source>
        <dbReference type="EMBL" id="ASB42305.1"/>
    </source>
</evidence>
<keyword evidence="18" id="KW-1185">Reference proteome</keyword>